<accession>A0ABN9S0C3</accession>
<reference evidence="2" key="1">
    <citation type="submission" date="2023-10" db="EMBL/GenBank/DDBJ databases">
        <authorList>
            <person name="Chen Y."/>
            <person name="Shah S."/>
            <person name="Dougan E. K."/>
            <person name="Thang M."/>
            <person name="Chan C."/>
        </authorList>
    </citation>
    <scope>NUCLEOTIDE SEQUENCE [LARGE SCALE GENOMIC DNA]</scope>
</reference>
<feature type="region of interest" description="Disordered" evidence="1">
    <location>
        <begin position="366"/>
        <end position="392"/>
    </location>
</feature>
<keyword evidence="3" id="KW-1185">Reference proteome</keyword>
<feature type="region of interest" description="Disordered" evidence="1">
    <location>
        <begin position="43"/>
        <end position="65"/>
    </location>
</feature>
<dbReference type="EMBL" id="CAUYUJ010008646">
    <property type="protein sequence ID" value="CAK0824528.1"/>
    <property type="molecule type" value="Genomic_DNA"/>
</dbReference>
<organism evidence="2 3">
    <name type="scientific">Prorocentrum cordatum</name>
    <dbReference type="NCBI Taxonomy" id="2364126"/>
    <lineage>
        <taxon>Eukaryota</taxon>
        <taxon>Sar</taxon>
        <taxon>Alveolata</taxon>
        <taxon>Dinophyceae</taxon>
        <taxon>Prorocentrales</taxon>
        <taxon>Prorocentraceae</taxon>
        <taxon>Prorocentrum</taxon>
    </lineage>
</organism>
<dbReference type="Proteomes" id="UP001189429">
    <property type="component" value="Unassembled WGS sequence"/>
</dbReference>
<protein>
    <submittedName>
        <fullName evidence="2">Uncharacterized protein</fullName>
    </submittedName>
</protein>
<evidence type="ECO:0000313" key="2">
    <source>
        <dbReference type="EMBL" id="CAK0824528.1"/>
    </source>
</evidence>
<feature type="compositionally biased region" description="Acidic residues" evidence="1">
    <location>
        <begin position="373"/>
        <end position="386"/>
    </location>
</feature>
<evidence type="ECO:0000256" key="1">
    <source>
        <dbReference type="SAM" id="MobiDB-lite"/>
    </source>
</evidence>
<evidence type="ECO:0000313" key="3">
    <source>
        <dbReference type="Proteomes" id="UP001189429"/>
    </source>
</evidence>
<comment type="caution">
    <text evidence="2">The sequence shown here is derived from an EMBL/GenBank/DDBJ whole genome shotgun (WGS) entry which is preliminary data.</text>
</comment>
<feature type="region of interest" description="Disordered" evidence="1">
    <location>
        <begin position="1"/>
        <end position="23"/>
    </location>
</feature>
<name>A0ABN9S0C3_9DINO</name>
<gene>
    <name evidence="2" type="ORF">PCOR1329_LOCUS24917</name>
</gene>
<proteinExistence type="predicted"/>
<sequence length="1126" mass="122772">MPPKGKRKYVDDDDQQPQLICGPAATAGPIAVQKGAGKGTYQIGPKQEFGVPPSAADGKPPKKKPRIGCGICGEKNDDMATACKCGKCSGTHKFAFPFWDWDTLTDQYHSNEKVKAGFDNAHQILQKQGGVKPEMETQETVGEKSGLFEDTIWSFRCLKESDVVDIYKKQPSEIDMKPTSVVDQSGALRNLYVQVNPEQPHTVVNIYRRRELNHSMLAMPASKKLFPQQGSMQMQSMVENRCMDLKAFFNAPTHESILTGMQDKATAEEIQARNEALKARSSGSAPSGSQLSAPTLEPLAAQAAAPAVAAPTEAASGANMGSMGPPATTPVKMNASLLSQLDAAASPGSGSAVPLSRSGAMSVVSSDKASSFEDGEGAESSGETDEETKQTKLGWTKLRHNCKIHKLLAGKKLGHTVRQLRDNVTKFKDDPDHSVASQWLDLAEKCKTAGDQKAKAIKTMNGEDLAQLADDIDKDVSRVPVVFQRALWERALEDWKSDQDWASKPGVAISMCLPWHREVGDVDDVTKFVCKAPTLSLMSVQVGEKASEFKDYICKILLPRFLNLGKNGHQKTLDFVTAAMGEIKAMPMTCEAEIDNAAAEVVTILQLMNTLGGLTEDTLNLAAVEQLGKAKATTVEGSVYGVLSNEPYWKVKLKDYLKYSPQVKLWRPAMAKHSAALQSEEPPTFQTLSGIIKDLPIIKSALPEVEYSSFFQVSRGALGRFFQHFAAHVKDNPHEATDEFSHNVETLSQKATSIFGFHPAWNDAVVSINSFRSQNNGKNLVENFCNKLGTFNLEMLVYAVAQFDKIEGLKDLAPEASMQKLVSFSKQAVELVTKQRSNTLEVSSDPLFDASLRWVLKASEWLQWSCVIPDGSGFKSFEQLLSRAKLAKSLAGAMTTILPQDADTVFLDDDAAAAADHSVGAFLGLLSQYEGVQDKSPHCEAAIVKGSFMESITPETAALKQLLFSAKRAATEKKLMTENESVPLSKLKAGALDKDWRDGISPSIAFDCLLESSKDFLNNMPYDLLKAEVESKIQLKNDFETLSTKFDIEVTASDGVTSALADLQRAAATVLEYAVLYGASKIRSNAVVLKKYLLKVQTDKDSWGVDKLFEPVQLALDKGIAMQSIM</sequence>